<accession>A0AAE3GTA1</accession>
<dbReference type="Pfam" id="PF02620">
    <property type="entry name" value="YceD"/>
    <property type="match status" value="1"/>
</dbReference>
<sequence length="175" mass="19683">MEAIHIPFLLKLPEHTDVIEVNESVEGLETLTPVRGRLEIIHQGNYLDVSAQAETIITLTCDRCLKQYNHRLSLNVSEFVWLDSSANEPDNGPVERETLLDDLVETLSPQGDFEPNIWLYEQLCLAISPRKLCDSKCPGIIVGDNATTSSMDTVSTRPRDRRWEALEILKGQLPG</sequence>
<protein>
    <submittedName>
        <fullName evidence="1">YceD family protein</fullName>
    </submittedName>
</protein>
<reference evidence="1" key="1">
    <citation type="submission" date="2022-06" db="EMBL/GenBank/DDBJ databases">
        <title>New cyanobacteria of genus Symplocastrum in benthos of Lake Baikal.</title>
        <authorList>
            <person name="Sorokovikova E."/>
            <person name="Tikhonova I."/>
            <person name="Krasnopeev A."/>
            <person name="Evseev P."/>
            <person name="Gladkikh A."/>
            <person name="Belykh O."/>
        </authorList>
    </citation>
    <scope>NUCLEOTIDE SEQUENCE</scope>
    <source>
        <strain evidence="1">BBK-W-15</strain>
    </source>
</reference>
<dbReference type="RefSeq" id="WP_254012163.1">
    <property type="nucleotide sequence ID" value="NZ_JAMZMM010000111.1"/>
</dbReference>
<evidence type="ECO:0000313" key="1">
    <source>
        <dbReference type="EMBL" id="MCP2729378.1"/>
    </source>
</evidence>
<organism evidence="1 2">
    <name type="scientific">Limnofasciculus baicalensis BBK-W-15</name>
    <dbReference type="NCBI Taxonomy" id="2699891"/>
    <lineage>
        <taxon>Bacteria</taxon>
        <taxon>Bacillati</taxon>
        <taxon>Cyanobacteriota</taxon>
        <taxon>Cyanophyceae</taxon>
        <taxon>Coleofasciculales</taxon>
        <taxon>Coleofasciculaceae</taxon>
        <taxon>Limnofasciculus</taxon>
        <taxon>Limnofasciculus baicalensis</taxon>
    </lineage>
</organism>
<proteinExistence type="predicted"/>
<name>A0AAE3GTA1_9CYAN</name>
<dbReference type="InterPro" id="IPR003772">
    <property type="entry name" value="YceD"/>
</dbReference>
<dbReference type="EMBL" id="JAMZMM010000111">
    <property type="protein sequence ID" value="MCP2729378.1"/>
    <property type="molecule type" value="Genomic_DNA"/>
</dbReference>
<gene>
    <name evidence="1" type="ORF">NJ959_13040</name>
</gene>
<keyword evidence="2" id="KW-1185">Reference proteome</keyword>
<comment type="caution">
    <text evidence="1">The sequence shown here is derived from an EMBL/GenBank/DDBJ whole genome shotgun (WGS) entry which is preliminary data.</text>
</comment>
<dbReference type="AlphaFoldDB" id="A0AAE3GTA1"/>
<evidence type="ECO:0000313" key="2">
    <source>
        <dbReference type="Proteomes" id="UP001204953"/>
    </source>
</evidence>
<dbReference type="Proteomes" id="UP001204953">
    <property type="component" value="Unassembled WGS sequence"/>
</dbReference>